<evidence type="ECO:0000313" key="3">
    <source>
        <dbReference type="Proteomes" id="UP000834611"/>
    </source>
</evidence>
<feature type="transmembrane region" description="Helical" evidence="1">
    <location>
        <begin position="7"/>
        <end position="27"/>
    </location>
</feature>
<evidence type="ECO:0000313" key="2">
    <source>
        <dbReference type="EMBL" id="CAB5668774.1"/>
    </source>
</evidence>
<dbReference type="Proteomes" id="UP000834611">
    <property type="component" value="Unassembled WGS sequence"/>
</dbReference>
<keyword evidence="1" id="KW-1133">Transmembrane helix</keyword>
<feature type="transmembrane region" description="Helical" evidence="1">
    <location>
        <begin position="129"/>
        <end position="147"/>
    </location>
</feature>
<protein>
    <submittedName>
        <fullName evidence="2">Uncharacterized protein</fullName>
    </submittedName>
</protein>
<organism evidence="2 3">
    <name type="scientific">Providencia rettgeri</name>
    <dbReference type="NCBI Taxonomy" id="587"/>
    <lineage>
        <taxon>Bacteria</taxon>
        <taxon>Pseudomonadati</taxon>
        <taxon>Pseudomonadota</taxon>
        <taxon>Gammaproteobacteria</taxon>
        <taxon>Enterobacterales</taxon>
        <taxon>Morganellaceae</taxon>
        <taxon>Providencia</taxon>
    </lineage>
</organism>
<reference evidence="2" key="1">
    <citation type="submission" date="2020-05" db="EMBL/GenBank/DDBJ databases">
        <authorList>
            <person name="Delgado-Blas J."/>
        </authorList>
    </citation>
    <scope>NUCLEOTIDE SEQUENCE</scope>
    <source>
        <strain evidence="2">BB1453</strain>
    </source>
</reference>
<evidence type="ECO:0000256" key="1">
    <source>
        <dbReference type="SAM" id="Phobius"/>
    </source>
</evidence>
<comment type="caution">
    <text evidence="2">The sequence shown here is derived from an EMBL/GenBank/DDBJ whole genome shotgun (WGS) entry which is preliminary data.</text>
</comment>
<gene>
    <name evidence="2" type="ORF">GHA_00631</name>
</gene>
<proteinExistence type="predicted"/>
<name>A0A9N8GWG6_PRORE</name>
<keyword evidence="1" id="KW-0812">Transmembrane</keyword>
<dbReference type="RefSeq" id="WP_110591604.1">
    <property type="nucleotide sequence ID" value="NZ_ABDWLN020000009.1"/>
</dbReference>
<dbReference type="EMBL" id="CAHPSF010000001">
    <property type="protein sequence ID" value="CAB5668774.1"/>
    <property type="molecule type" value="Genomic_DNA"/>
</dbReference>
<dbReference type="AlphaFoldDB" id="A0A9N8GWG6"/>
<accession>A0A9N8GWG6</accession>
<feature type="transmembrane region" description="Helical" evidence="1">
    <location>
        <begin position="100"/>
        <end position="123"/>
    </location>
</feature>
<dbReference type="GeneID" id="92275296"/>
<keyword evidence="1" id="KW-0472">Membrane</keyword>
<feature type="transmembrane region" description="Helical" evidence="1">
    <location>
        <begin position="33"/>
        <end position="50"/>
    </location>
</feature>
<sequence>MNYQVAPFWIYSSKLACFIMFSVFFAFFSVSGFILYLFTIGVVWAVVVSFKIHGMKEKGIVLKNSDTSDWMVYVNGIPVQERRQTLSNPCFATIQHAKSFFSIAFIIRALIQIIFCIYLLWQIEKLDNTYVLLLSLIATFYIIYSLWKSIQSVIILQQNKIISEELIAPSGSHWYRVFFEQKEKLFPALDNLFAI</sequence>